<evidence type="ECO:0000313" key="2">
    <source>
        <dbReference type="WBParaSite" id="MhA1_Contig1500.frz3.gene14"/>
    </source>
</evidence>
<dbReference type="Proteomes" id="UP000095281">
    <property type="component" value="Unplaced"/>
</dbReference>
<organism evidence="1 2">
    <name type="scientific">Meloidogyne hapla</name>
    <name type="common">Root-knot nematode worm</name>
    <dbReference type="NCBI Taxonomy" id="6305"/>
    <lineage>
        <taxon>Eukaryota</taxon>
        <taxon>Metazoa</taxon>
        <taxon>Ecdysozoa</taxon>
        <taxon>Nematoda</taxon>
        <taxon>Chromadorea</taxon>
        <taxon>Rhabditida</taxon>
        <taxon>Tylenchina</taxon>
        <taxon>Tylenchomorpha</taxon>
        <taxon>Tylenchoidea</taxon>
        <taxon>Meloidogynidae</taxon>
        <taxon>Meloidogyninae</taxon>
        <taxon>Meloidogyne</taxon>
    </lineage>
</organism>
<evidence type="ECO:0000313" key="1">
    <source>
        <dbReference type="Proteomes" id="UP000095281"/>
    </source>
</evidence>
<dbReference type="AlphaFoldDB" id="A0A1I8B7Q6"/>
<proteinExistence type="predicted"/>
<sequence length="240" mass="27184">MSCTSVHPWNLDENVDGVQCNADFVKVWMPENKWEMVPNDDGVCNISNCKTKKKKTTFVLDKTSLIYSVQSFHVTMTLKDVFKVMKTDVHFLTTLVVLKNLNVEFLQFLANSVKKYAGACVTFNEIKVSPMPKNKKELDDDVDKNKKKSTTFIFDGASLLPSFPVIMPLEDVFKMIQTDVRFMTTLVALKNLTIEFLQFLANSVNQCAGAYITFNEVTNNGFCNKQIVVSTFGRVGRSKK</sequence>
<protein>
    <submittedName>
        <fullName evidence="2">Neur_chan_LBD domain-containing protein</fullName>
    </submittedName>
</protein>
<keyword evidence="1" id="KW-1185">Reference proteome</keyword>
<accession>A0A1I8B7Q6</accession>
<name>A0A1I8B7Q6_MELHA</name>
<reference evidence="2" key="1">
    <citation type="submission" date="2016-11" db="UniProtKB">
        <authorList>
            <consortium name="WormBaseParasite"/>
        </authorList>
    </citation>
    <scope>IDENTIFICATION</scope>
</reference>
<dbReference type="WBParaSite" id="MhA1_Contig1500.frz3.gene14">
    <property type="protein sequence ID" value="MhA1_Contig1500.frz3.gene14"/>
    <property type="gene ID" value="MhA1_Contig1500.frz3.gene14"/>
</dbReference>